<keyword evidence="11" id="KW-1185">Reference proteome</keyword>
<dbReference type="Proteomes" id="UP000252139">
    <property type="component" value="Unassembled WGS sequence"/>
</dbReference>
<dbReference type="Gene3D" id="3.10.620.10">
    <property type="entry name" value="Protein N-terminal glutamine amidohydrolase, alpha beta roll"/>
    <property type="match status" value="1"/>
</dbReference>
<sequence length="504" mass="58203">MMIEKDKCVYTKCYCEENIYMLCKEIDENYPEILDKFTVVFISNDERKIPMWAQKSCVDDYPIIWDYHVILLFSSDNGLFVYDFDTKLPFPCKAKEYMMESFKPQLILQSKYERYFRLIPARSYLYYFASDRSHMIGADGMYHSEPPKYDPIVSKDQQKMNLDSYISMKESSIDKYGKVISSEEMFALAGIMINDIEAVTDKLVQDTTANDSQPHDSISTRTTRHRFTEERQAEHVGLEHKCQRLTAKGYGRNAVSIFLNAEASTSQKQYNKIQRNFLSWCGLHRHDPFAPNPTIIVNYLAYDNRRASTMAPASAVETIHLEALRTAYSNQELTTTAGGLLRAPRFEDNATNRSCMANFLRPSDLHRIDFATASITEENNQRFLSFNIVAPKEKRGGQRIIKPFRVSSHANPTLCPVTTSWIRRFIQMSTNKLRVNLRSLASSLALRSGISVEDIVTLGNWSSSDVFHNHYRREHLSLIDFINIALQDPVEEQDTFYNAESNFD</sequence>
<evidence type="ECO:0000313" key="11">
    <source>
        <dbReference type="Proteomes" id="UP000252139"/>
    </source>
</evidence>
<comment type="similarity">
    <text evidence="1">Belongs to the NTAQ1 family.</text>
</comment>
<protein>
    <recommendedName>
        <fullName evidence="4">Protein N-terminal glutamine amidohydrolase</fullName>
        <ecNumber evidence="3">3.5.1.122</ecNumber>
    </recommendedName>
    <alternativeName>
        <fullName evidence="7">Protein NH2-terminal glutamine deamidase</fullName>
    </alternativeName>
</protein>
<organism evidence="10 11">
    <name type="scientific">Rhizopus azygosporus</name>
    <name type="common">Rhizopus microsporus var. azygosporus</name>
    <dbReference type="NCBI Taxonomy" id="86630"/>
    <lineage>
        <taxon>Eukaryota</taxon>
        <taxon>Fungi</taxon>
        <taxon>Fungi incertae sedis</taxon>
        <taxon>Mucoromycota</taxon>
        <taxon>Mucoromycotina</taxon>
        <taxon>Mucoromycetes</taxon>
        <taxon>Mucorales</taxon>
        <taxon>Mucorineae</taxon>
        <taxon>Rhizopodaceae</taxon>
        <taxon>Rhizopus</taxon>
    </lineage>
</organism>
<evidence type="ECO:0000256" key="4">
    <source>
        <dbReference type="ARBA" id="ARBA00021247"/>
    </source>
</evidence>
<evidence type="ECO:0000259" key="9">
    <source>
        <dbReference type="Pfam" id="PF09764"/>
    </source>
</evidence>
<proteinExistence type="inferred from homology"/>
<evidence type="ECO:0000256" key="5">
    <source>
        <dbReference type="ARBA" id="ARBA00022801"/>
    </source>
</evidence>
<evidence type="ECO:0000256" key="1">
    <source>
        <dbReference type="ARBA" id="ARBA00008985"/>
    </source>
</evidence>
<dbReference type="Pfam" id="PF09764">
    <property type="entry name" value="Nt_Gln_amidase"/>
    <property type="match status" value="1"/>
</dbReference>
<keyword evidence="5" id="KW-0378">Hydrolase</keyword>
<dbReference type="GO" id="GO:0008418">
    <property type="term" value="F:protein-N-terminal asparagine amidohydrolase activity"/>
    <property type="evidence" value="ECO:0007669"/>
    <property type="project" value="InterPro"/>
</dbReference>
<evidence type="ECO:0000256" key="8">
    <source>
        <dbReference type="ARBA" id="ARBA00048768"/>
    </source>
</evidence>
<dbReference type="Gene3D" id="1.10.150.130">
    <property type="match status" value="1"/>
</dbReference>
<evidence type="ECO:0000256" key="7">
    <source>
        <dbReference type="ARBA" id="ARBA00029677"/>
    </source>
</evidence>
<feature type="domain" description="Protein N-terminal glutamine amidohydrolase alpha beta roll" evidence="9">
    <location>
        <begin position="10"/>
        <end position="186"/>
    </location>
</feature>
<reference evidence="10 11" key="1">
    <citation type="journal article" date="2018" name="G3 (Bethesda)">
        <title>Phylogenetic and Phylogenomic Definition of Rhizopus Species.</title>
        <authorList>
            <person name="Gryganskyi A.P."/>
            <person name="Golan J."/>
            <person name="Dolatabadi S."/>
            <person name="Mondo S."/>
            <person name="Robb S."/>
            <person name="Idnurm A."/>
            <person name="Muszewska A."/>
            <person name="Steczkiewicz K."/>
            <person name="Masonjones S."/>
            <person name="Liao H.L."/>
            <person name="Gajdeczka M.T."/>
            <person name="Anike F."/>
            <person name="Vuek A."/>
            <person name="Anishchenko I.M."/>
            <person name="Voigt K."/>
            <person name="de Hoog G.S."/>
            <person name="Smith M.E."/>
            <person name="Heitman J."/>
            <person name="Vilgalys R."/>
            <person name="Stajich J.E."/>
        </authorList>
    </citation>
    <scope>NUCLEOTIDE SEQUENCE [LARGE SCALE GENOMIC DNA]</scope>
    <source>
        <strain evidence="10 11">CBS 357.93</strain>
    </source>
</reference>
<gene>
    <name evidence="10" type="ORF">CU097_013962</name>
</gene>
<dbReference type="EC" id="3.5.1.122" evidence="3"/>
<dbReference type="GO" id="GO:0070773">
    <property type="term" value="F:protein-N-terminal glutamine amidohydrolase activity"/>
    <property type="evidence" value="ECO:0007669"/>
    <property type="project" value="UniProtKB-EC"/>
</dbReference>
<evidence type="ECO:0000313" key="10">
    <source>
        <dbReference type="EMBL" id="RCH99119.1"/>
    </source>
</evidence>
<comment type="subunit">
    <text evidence="2">Monomer.</text>
</comment>
<dbReference type="InterPro" id="IPR039733">
    <property type="entry name" value="NTAQ1"/>
</dbReference>
<comment type="catalytic activity">
    <reaction evidence="8">
        <text>N-terminal L-glutaminyl-[protein] + H2O = N-terminal L-glutamyl-[protein] + NH4(+)</text>
        <dbReference type="Rhea" id="RHEA:50680"/>
        <dbReference type="Rhea" id="RHEA-COMP:12668"/>
        <dbReference type="Rhea" id="RHEA-COMP:12777"/>
        <dbReference type="ChEBI" id="CHEBI:15377"/>
        <dbReference type="ChEBI" id="CHEBI:28938"/>
        <dbReference type="ChEBI" id="CHEBI:64721"/>
        <dbReference type="ChEBI" id="CHEBI:64722"/>
        <dbReference type="EC" id="3.5.1.122"/>
    </reaction>
</comment>
<name>A0A367KAG5_RHIAZ</name>
<dbReference type="InterPro" id="IPR023128">
    <property type="entry name" value="Prot_N_Gln_amidohydro_ab_roll"/>
</dbReference>
<dbReference type="GO" id="GO:0005634">
    <property type="term" value="C:nucleus"/>
    <property type="evidence" value="ECO:0007669"/>
    <property type="project" value="TreeGrafter"/>
</dbReference>
<keyword evidence="6" id="KW-0238">DNA-binding</keyword>
<comment type="caution">
    <text evidence="10">The sequence shown here is derived from an EMBL/GenBank/DDBJ whole genome shotgun (WGS) entry which is preliminary data.</text>
</comment>
<evidence type="ECO:0000256" key="2">
    <source>
        <dbReference type="ARBA" id="ARBA00011245"/>
    </source>
</evidence>
<evidence type="ECO:0000256" key="3">
    <source>
        <dbReference type="ARBA" id="ARBA00012718"/>
    </source>
</evidence>
<dbReference type="SUPFAM" id="SSF47823">
    <property type="entry name" value="lambda integrase-like, N-terminal domain"/>
    <property type="match status" value="1"/>
</dbReference>
<dbReference type="EMBL" id="PJQL01000145">
    <property type="protein sequence ID" value="RCH99119.1"/>
    <property type="molecule type" value="Genomic_DNA"/>
</dbReference>
<dbReference type="PANTHER" id="PTHR13035">
    <property type="entry name" value="PROTEIN N-TERMINAL GLUTAMINE AMIDOHYDROLASE"/>
    <property type="match status" value="1"/>
</dbReference>
<dbReference type="OrthoDB" id="191192at2759"/>
<dbReference type="GO" id="GO:0003677">
    <property type="term" value="F:DNA binding"/>
    <property type="evidence" value="ECO:0007669"/>
    <property type="project" value="UniProtKB-KW"/>
</dbReference>
<evidence type="ECO:0000256" key="6">
    <source>
        <dbReference type="ARBA" id="ARBA00023125"/>
    </source>
</evidence>
<dbReference type="InterPro" id="IPR010998">
    <property type="entry name" value="Integrase_recombinase_N"/>
</dbReference>
<accession>A0A367KAG5</accession>
<dbReference type="GO" id="GO:0005829">
    <property type="term" value="C:cytosol"/>
    <property type="evidence" value="ECO:0007669"/>
    <property type="project" value="TreeGrafter"/>
</dbReference>
<dbReference type="STRING" id="86630.A0A367KAG5"/>
<dbReference type="PANTHER" id="PTHR13035:SF0">
    <property type="entry name" value="PROTEIN N-TERMINAL GLUTAMINE AMIDOHYDROLASE"/>
    <property type="match status" value="1"/>
</dbReference>
<dbReference type="InterPro" id="IPR037132">
    <property type="entry name" value="N_Gln_amidohydro_ab_roll_sf"/>
</dbReference>
<dbReference type="AlphaFoldDB" id="A0A367KAG5"/>